<evidence type="ECO:0000256" key="9">
    <source>
        <dbReference type="ARBA" id="ARBA00023273"/>
    </source>
</evidence>
<reference evidence="12" key="1">
    <citation type="submission" date="2022-01" db="EMBL/GenBank/DDBJ databases">
        <authorList>
            <person name="King R."/>
        </authorList>
    </citation>
    <scope>NUCLEOTIDE SEQUENCE</scope>
</reference>
<evidence type="ECO:0000256" key="8">
    <source>
        <dbReference type="ARBA" id="ARBA00023212"/>
    </source>
</evidence>
<dbReference type="FunFam" id="3.80.10.10:FF:000049">
    <property type="entry name" value="Dynein light chain 1"/>
    <property type="match status" value="1"/>
</dbReference>
<dbReference type="Proteomes" id="UP001153636">
    <property type="component" value="Chromosome 12"/>
</dbReference>
<dbReference type="GO" id="GO:0045504">
    <property type="term" value="F:dynein heavy chain binding"/>
    <property type="evidence" value="ECO:0007669"/>
    <property type="project" value="TreeGrafter"/>
</dbReference>
<accession>A0A9P0CL76</accession>
<keyword evidence="7" id="KW-0505">Motor protein</keyword>
<protein>
    <recommendedName>
        <fullName evidence="11">Dynein axonemal light chain 1</fullName>
    </recommendedName>
</protein>
<keyword evidence="8" id="KW-0206">Cytoskeleton</keyword>
<evidence type="ECO:0000256" key="4">
    <source>
        <dbReference type="ARBA" id="ARBA00022701"/>
    </source>
</evidence>
<name>A0A9P0CL76_9CUCU</name>
<proteinExistence type="inferred from homology"/>
<dbReference type="AlphaFoldDB" id="A0A9P0CL76"/>
<evidence type="ECO:0000256" key="11">
    <source>
        <dbReference type="ARBA" id="ARBA00049760"/>
    </source>
</evidence>
<comment type="similarity">
    <text evidence="10">Belongs to the dynein light chain LC1-type family.</text>
</comment>
<dbReference type="PROSITE" id="PS51450">
    <property type="entry name" value="LRR"/>
    <property type="match status" value="3"/>
</dbReference>
<dbReference type="PANTHER" id="PTHR15454">
    <property type="entry name" value="NISCHARIN RELATED"/>
    <property type="match status" value="1"/>
</dbReference>
<dbReference type="EMBL" id="OV651824">
    <property type="protein sequence ID" value="CAH1102133.1"/>
    <property type="molecule type" value="Genomic_DNA"/>
</dbReference>
<keyword evidence="3" id="KW-0433">Leucine-rich repeat</keyword>
<dbReference type="GO" id="GO:0030286">
    <property type="term" value="C:dynein complex"/>
    <property type="evidence" value="ECO:0007669"/>
    <property type="project" value="UniProtKB-KW"/>
</dbReference>
<sequence>MSKATTIAEAIRRWEEKHPGEDITEAEDVGFQFQWPPIEKMDNTLATLVNCKKLSLSTNMIEKISGLNGMKNLKILSLARNNIKSLSGLDTVADTLEQLWISYNIIEKTKGIGVLKKLKVLYIGNNKIKDWCEFANFQECTELEDFLFVGNPLYESTDECVYKAEVKKRMLNLKTLDGQPVSRDE</sequence>
<keyword evidence="13" id="KW-1185">Reference proteome</keyword>
<keyword evidence="9" id="KW-0966">Cell projection</keyword>
<keyword evidence="5" id="KW-0677">Repeat</keyword>
<dbReference type="SMART" id="SM00365">
    <property type="entry name" value="LRR_SD22"/>
    <property type="match status" value="4"/>
</dbReference>
<dbReference type="InterPro" id="IPR025875">
    <property type="entry name" value="Leu-rich_rpt_4"/>
</dbReference>
<keyword evidence="2" id="KW-0963">Cytoplasm</keyword>
<evidence type="ECO:0000313" key="12">
    <source>
        <dbReference type="EMBL" id="CAH1102133.1"/>
    </source>
</evidence>
<evidence type="ECO:0000256" key="2">
    <source>
        <dbReference type="ARBA" id="ARBA00022490"/>
    </source>
</evidence>
<evidence type="ECO:0000256" key="10">
    <source>
        <dbReference type="ARBA" id="ARBA00049659"/>
    </source>
</evidence>
<keyword evidence="6" id="KW-0243">Dynein</keyword>
<dbReference type="Pfam" id="PF12799">
    <property type="entry name" value="LRR_4"/>
    <property type="match status" value="2"/>
</dbReference>
<gene>
    <name evidence="12" type="ORF">PSYICH_LOCUS3247</name>
</gene>
<dbReference type="InterPro" id="IPR032675">
    <property type="entry name" value="LRR_dom_sf"/>
</dbReference>
<evidence type="ECO:0000256" key="6">
    <source>
        <dbReference type="ARBA" id="ARBA00023017"/>
    </source>
</evidence>
<comment type="subcellular location">
    <subcellularLocation>
        <location evidence="1">Cytoplasm</location>
        <location evidence="1">Cytoskeleton</location>
        <location evidence="1">Cilium axoneme</location>
    </subcellularLocation>
</comment>
<dbReference type="Gene3D" id="3.80.10.10">
    <property type="entry name" value="Ribonuclease Inhibitor"/>
    <property type="match status" value="1"/>
</dbReference>
<dbReference type="GO" id="GO:0043014">
    <property type="term" value="F:alpha-tubulin binding"/>
    <property type="evidence" value="ECO:0007669"/>
    <property type="project" value="TreeGrafter"/>
</dbReference>
<evidence type="ECO:0000256" key="3">
    <source>
        <dbReference type="ARBA" id="ARBA00022614"/>
    </source>
</evidence>
<evidence type="ECO:0000256" key="1">
    <source>
        <dbReference type="ARBA" id="ARBA00004430"/>
    </source>
</evidence>
<organism evidence="12 13">
    <name type="scientific">Psylliodes chrysocephalus</name>
    <dbReference type="NCBI Taxonomy" id="3402493"/>
    <lineage>
        <taxon>Eukaryota</taxon>
        <taxon>Metazoa</taxon>
        <taxon>Ecdysozoa</taxon>
        <taxon>Arthropoda</taxon>
        <taxon>Hexapoda</taxon>
        <taxon>Insecta</taxon>
        <taxon>Pterygota</taxon>
        <taxon>Neoptera</taxon>
        <taxon>Endopterygota</taxon>
        <taxon>Coleoptera</taxon>
        <taxon>Polyphaga</taxon>
        <taxon>Cucujiformia</taxon>
        <taxon>Chrysomeloidea</taxon>
        <taxon>Chrysomelidae</taxon>
        <taxon>Galerucinae</taxon>
        <taxon>Alticini</taxon>
        <taxon>Psylliodes</taxon>
    </lineage>
</organism>
<dbReference type="InterPro" id="IPR001611">
    <property type="entry name" value="Leu-rich_rpt"/>
</dbReference>
<evidence type="ECO:0000313" key="13">
    <source>
        <dbReference type="Proteomes" id="UP001153636"/>
    </source>
</evidence>
<dbReference type="GO" id="GO:0005930">
    <property type="term" value="C:axoneme"/>
    <property type="evidence" value="ECO:0007669"/>
    <property type="project" value="UniProtKB-SubCell"/>
</dbReference>
<evidence type="ECO:0000256" key="5">
    <source>
        <dbReference type="ARBA" id="ARBA00022737"/>
    </source>
</evidence>
<dbReference type="GO" id="GO:0036158">
    <property type="term" value="P:outer dynein arm assembly"/>
    <property type="evidence" value="ECO:0007669"/>
    <property type="project" value="TreeGrafter"/>
</dbReference>
<dbReference type="PANTHER" id="PTHR15454:SF73">
    <property type="entry name" value="DYNEIN AXONEMAL LIGHT CHAIN 1"/>
    <property type="match status" value="1"/>
</dbReference>
<evidence type="ECO:0000256" key="7">
    <source>
        <dbReference type="ARBA" id="ARBA00023175"/>
    </source>
</evidence>
<dbReference type="OrthoDB" id="266138at2759"/>
<dbReference type="GO" id="GO:0005874">
    <property type="term" value="C:microtubule"/>
    <property type="evidence" value="ECO:0007669"/>
    <property type="project" value="UniProtKB-KW"/>
</dbReference>
<keyword evidence="4" id="KW-0493">Microtubule</keyword>
<dbReference type="SUPFAM" id="SSF52058">
    <property type="entry name" value="L domain-like"/>
    <property type="match status" value="1"/>
</dbReference>